<dbReference type="Proteomes" id="UP001445076">
    <property type="component" value="Unassembled WGS sequence"/>
</dbReference>
<comment type="caution">
    <text evidence="2">The sequence shown here is derived from an EMBL/GenBank/DDBJ whole genome shotgun (WGS) entry which is preliminary data.</text>
</comment>
<dbReference type="AlphaFoldDB" id="A0AAW0WV66"/>
<evidence type="ECO:0000313" key="3">
    <source>
        <dbReference type="Proteomes" id="UP001445076"/>
    </source>
</evidence>
<feature type="compositionally biased region" description="Low complexity" evidence="1">
    <location>
        <begin position="34"/>
        <end position="43"/>
    </location>
</feature>
<feature type="compositionally biased region" description="Basic and acidic residues" evidence="1">
    <location>
        <begin position="64"/>
        <end position="75"/>
    </location>
</feature>
<feature type="compositionally biased region" description="Low complexity" evidence="1">
    <location>
        <begin position="1"/>
        <end position="17"/>
    </location>
</feature>
<dbReference type="EMBL" id="JARKIK010000066">
    <property type="protein sequence ID" value="KAK8729659.1"/>
    <property type="molecule type" value="Genomic_DNA"/>
</dbReference>
<feature type="region of interest" description="Disordered" evidence="1">
    <location>
        <begin position="62"/>
        <end position="85"/>
    </location>
</feature>
<gene>
    <name evidence="2" type="ORF">OTU49_008254</name>
</gene>
<name>A0AAW0WV66_CHEQU</name>
<accession>A0AAW0WV66</accession>
<keyword evidence="3" id="KW-1185">Reference proteome</keyword>
<sequence>MSSSSSSSSSSSPSSSSTLNHEARPSTRKRKETSSSSSSPLESDTPLKRKCIESISSLLSWLQEPERTSPKRMRNESTSSSSSSLQDSYILQFIDTISKVSHFHTKQLLMLRLIE</sequence>
<proteinExistence type="predicted"/>
<protein>
    <submittedName>
        <fullName evidence="2">Uncharacterized protein</fullName>
    </submittedName>
</protein>
<feature type="region of interest" description="Disordered" evidence="1">
    <location>
        <begin position="1"/>
        <end position="49"/>
    </location>
</feature>
<evidence type="ECO:0000313" key="2">
    <source>
        <dbReference type="EMBL" id="KAK8729659.1"/>
    </source>
</evidence>
<reference evidence="2 3" key="1">
    <citation type="journal article" date="2024" name="BMC Genomics">
        <title>Genome assembly of redclaw crayfish (Cherax quadricarinatus) provides insights into its immune adaptation and hypoxia tolerance.</title>
        <authorList>
            <person name="Liu Z."/>
            <person name="Zheng J."/>
            <person name="Li H."/>
            <person name="Fang K."/>
            <person name="Wang S."/>
            <person name="He J."/>
            <person name="Zhou D."/>
            <person name="Weng S."/>
            <person name="Chi M."/>
            <person name="Gu Z."/>
            <person name="He J."/>
            <person name="Li F."/>
            <person name="Wang M."/>
        </authorList>
    </citation>
    <scope>NUCLEOTIDE SEQUENCE [LARGE SCALE GENOMIC DNA]</scope>
    <source>
        <strain evidence="2">ZL_2023a</strain>
    </source>
</reference>
<organism evidence="2 3">
    <name type="scientific">Cherax quadricarinatus</name>
    <name type="common">Australian red claw crayfish</name>
    <dbReference type="NCBI Taxonomy" id="27406"/>
    <lineage>
        <taxon>Eukaryota</taxon>
        <taxon>Metazoa</taxon>
        <taxon>Ecdysozoa</taxon>
        <taxon>Arthropoda</taxon>
        <taxon>Crustacea</taxon>
        <taxon>Multicrustacea</taxon>
        <taxon>Malacostraca</taxon>
        <taxon>Eumalacostraca</taxon>
        <taxon>Eucarida</taxon>
        <taxon>Decapoda</taxon>
        <taxon>Pleocyemata</taxon>
        <taxon>Astacidea</taxon>
        <taxon>Parastacoidea</taxon>
        <taxon>Parastacidae</taxon>
        <taxon>Cherax</taxon>
    </lineage>
</organism>
<evidence type="ECO:0000256" key="1">
    <source>
        <dbReference type="SAM" id="MobiDB-lite"/>
    </source>
</evidence>